<reference evidence="1 2" key="2">
    <citation type="submission" date="2018-11" db="EMBL/GenBank/DDBJ databases">
        <authorList>
            <consortium name="Pathogen Informatics"/>
        </authorList>
    </citation>
    <scope>NUCLEOTIDE SEQUENCE [LARGE SCALE GENOMIC DNA]</scope>
</reference>
<keyword evidence="2" id="KW-1185">Reference proteome</keyword>
<organism evidence="3">
    <name type="scientific">Hydatigena taeniaeformis</name>
    <name type="common">Feline tapeworm</name>
    <name type="synonym">Taenia taeniaeformis</name>
    <dbReference type="NCBI Taxonomy" id="6205"/>
    <lineage>
        <taxon>Eukaryota</taxon>
        <taxon>Metazoa</taxon>
        <taxon>Spiralia</taxon>
        <taxon>Lophotrochozoa</taxon>
        <taxon>Platyhelminthes</taxon>
        <taxon>Cestoda</taxon>
        <taxon>Eucestoda</taxon>
        <taxon>Cyclophyllidea</taxon>
        <taxon>Taeniidae</taxon>
        <taxon>Hydatigera</taxon>
    </lineage>
</organism>
<evidence type="ECO:0000313" key="2">
    <source>
        <dbReference type="Proteomes" id="UP000274429"/>
    </source>
</evidence>
<name>A0A0R3WMS7_HYDTA</name>
<dbReference type="WBParaSite" id="TTAC_0000206501-mRNA-1">
    <property type="protein sequence ID" value="TTAC_0000206501-mRNA-1"/>
    <property type="gene ID" value="TTAC_0000206501"/>
</dbReference>
<dbReference type="Proteomes" id="UP000274429">
    <property type="component" value="Unassembled WGS sequence"/>
</dbReference>
<reference evidence="3" key="1">
    <citation type="submission" date="2017-02" db="UniProtKB">
        <authorList>
            <consortium name="WormBaseParasite"/>
        </authorList>
    </citation>
    <scope>IDENTIFICATION</scope>
</reference>
<evidence type="ECO:0000313" key="1">
    <source>
        <dbReference type="EMBL" id="VDM18798.1"/>
    </source>
</evidence>
<evidence type="ECO:0000313" key="3">
    <source>
        <dbReference type="WBParaSite" id="TTAC_0000206501-mRNA-1"/>
    </source>
</evidence>
<dbReference type="AlphaFoldDB" id="A0A0R3WMS7"/>
<proteinExistence type="predicted"/>
<sequence>MLWEWKEVAIGWERYRVEGRRATSAHAEAPRASHLHGRCGCGRVGFGGWSVYCNWLVAGAVADCDVFNAAAKLHRHGCRGMWLGGAGFIHLAPGTSCFVRRRDQLEVIGVSGVAVRLSVLGAPQKCGIAHWDGDKRVSDESFVFVERTEFLSRCSVGCKEWSASVVVALDAVVVMASRRTDSVSDVVDVYVPFLIDGGGGHAMTATALVNDC</sequence>
<accession>A0A0R3WMS7</accession>
<dbReference type="EMBL" id="UYWX01000718">
    <property type="protein sequence ID" value="VDM18798.1"/>
    <property type="molecule type" value="Genomic_DNA"/>
</dbReference>
<protein>
    <submittedName>
        <fullName evidence="1 3">Uncharacterized protein</fullName>
    </submittedName>
</protein>
<gene>
    <name evidence="1" type="ORF">TTAC_LOCUS2052</name>
</gene>